<dbReference type="InterPro" id="IPR044398">
    <property type="entry name" value="Globin-sensor_dom"/>
</dbReference>
<dbReference type="Pfam" id="PF11563">
    <property type="entry name" value="Protoglobin"/>
    <property type="match status" value="1"/>
</dbReference>
<keyword evidence="5" id="KW-1185">Reference proteome</keyword>
<evidence type="ECO:0000256" key="1">
    <source>
        <dbReference type="SAM" id="Coils"/>
    </source>
</evidence>
<dbReference type="RefSeq" id="WP_305108554.1">
    <property type="nucleotide sequence ID" value="NZ_JAUTWS010000113.1"/>
</dbReference>
<protein>
    <submittedName>
        <fullName evidence="4">Protoglobin domain-containing protein</fullName>
    </submittedName>
</protein>
<feature type="coiled-coil region" evidence="1">
    <location>
        <begin position="104"/>
        <end position="132"/>
    </location>
</feature>
<evidence type="ECO:0000256" key="2">
    <source>
        <dbReference type="SAM" id="MobiDB-lite"/>
    </source>
</evidence>
<comment type="caution">
    <text evidence="4">The sequence shown here is derived from an EMBL/GenBank/DDBJ whole genome shotgun (WGS) entry which is preliminary data.</text>
</comment>
<gene>
    <name evidence="4" type="ORF">Q7A36_35640</name>
</gene>
<dbReference type="InterPro" id="IPR012292">
    <property type="entry name" value="Globin/Proto"/>
</dbReference>
<dbReference type="Proteomes" id="UP001243009">
    <property type="component" value="Unassembled WGS sequence"/>
</dbReference>
<keyword evidence="1" id="KW-0175">Coiled coil</keyword>
<dbReference type="Gene3D" id="1.10.490.10">
    <property type="entry name" value="Globins"/>
    <property type="match status" value="1"/>
</dbReference>
<organism evidence="4 5">
    <name type="scientific">Paracraurococcus lichenis</name>
    <dbReference type="NCBI Taxonomy" id="3064888"/>
    <lineage>
        <taxon>Bacteria</taxon>
        <taxon>Pseudomonadati</taxon>
        <taxon>Pseudomonadota</taxon>
        <taxon>Alphaproteobacteria</taxon>
        <taxon>Acetobacterales</taxon>
        <taxon>Roseomonadaceae</taxon>
        <taxon>Paracraurococcus</taxon>
    </lineage>
</organism>
<feature type="compositionally biased region" description="Polar residues" evidence="2">
    <location>
        <begin position="170"/>
        <end position="184"/>
    </location>
</feature>
<accession>A0ABT9EC65</accession>
<proteinExistence type="predicted"/>
<reference evidence="4 5" key="1">
    <citation type="submission" date="2023-08" db="EMBL/GenBank/DDBJ databases">
        <title>The draft genome sequence of Paracraurococcus sp. LOR1-02.</title>
        <authorList>
            <person name="Kingkaew E."/>
            <person name="Tanasupawat S."/>
        </authorList>
    </citation>
    <scope>NUCLEOTIDE SEQUENCE [LARGE SCALE GENOMIC DNA]</scope>
    <source>
        <strain evidence="4 5">LOR1-02</strain>
    </source>
</reference>
<evidence type="ECO:0000313" key="5">
    <source>
        <dbReference type="Proteomes" id="UP001243009"/>
    </source>
</evidence>
<feature type="region of interest" description="Disordered" evidence="2">
    <location>
        <begin position="151"/>
        <end position="184"/>
    </location>
</feature>
<evidence type="ECO:0000313" key="4">
    <source>
        <dbReference type="EMBL" id="MDO9713699.1"/>
    </source>
</evidence>
<evidence type="ECO:0000259" key="3">
    <source>
        <dbReference type="Pfam" id="PF11563"/>
    </source>
</evidence>
<name>A0ABT9EC65_9PROT</name>
<sequence>MDPRVHAVRVSHWQRVVSGKLGSGFQESAEALASAFYDNGVPGYAVAICHASVTSAIVRELGLDIVPSAGRILGRSSGAKGAALRTVLNKLAWLDLEVMLETYAQAEQASRAEALREMAEAIEREAGAAVEKVSSLTACWCWDRRIERRRVGSGGGEPSFEGGPPCRSRATPTADTIFQPSSTG</sequence>
<dbReference type="EMBL" id="JAUTWS010000113">
    <property type="protein sequence ID" value="MDO9713699.1"/>
    <property type="molecule type" value="Genomic_DNA"/>
</dbReference>
<feature type="domain" description="Globin-sensor" evidence="3">
    <location>
        <begin position="4"/>
        <end position="108"/>
    </location>
</feature>